<dbReference type="InterPro" id="IPR012341">
    <property type="entry name" value="6hp_glycosidase-like_sf"/>
</dbReference>
<gene>
    <name evidence="1" type="ORF">INR99_15200</name>
</gene>
<dbReference type="Pfam" id="PF06824">
    <property type="entry name" value="Glyco_hydro_125"/>
    <property type="match status" value="1"/>
</dbReference>
<dbReference type="SUPFAM" id="SSF48208">
    <property type="entry name" value="Six-hairpin glycosidases"/>
    <property type="match status" value="1"/>
</dbReference>
<protein>
    <submittedName>
        <fullName evidence="1">Glycoside hydrolase family 125 protein</fullName>
    </submittedName>
</protein>
<evidence type="ECO:0000313" key="1">
    <source>
        <dbReference type="EMBL" id="MBE9610687.1"/>
    </source>
</evidence>
<dbReference type="PIRSF" id="PIRSF028846">
    <property type="entry name" value="UCP028846"/>
    <property type="match status" value="1"/>
</dbReference>
<sequence>MNQRPATPRFQSIAVEATIATVSARITDAKLRTLFANCYPNTLDTTVFHRDDEQGRPDTFVITGDIHALWLRDSTAQVWPYLPLAADDAALARMIAGLVRRQTHCILIDPYANAFNDGPGDSEWKTDHTEMKPELHERKWELDSLCYAIRLAHGYWQATRDSGVFDADVFDQGWLAAMELAVNTMIEQQRKTGPGPYRFARTTAWQSDTLPCNGWGNPLKPVGLIASMFRPSDDACVFGFLVPSNHFAVVSLRQLADLLDQHYPGHPLAARSRALADEVDAALQAHAIVTHPEYGRIWAYEVDGFGNALLMDDANVPSLLSLPYLGVCLENEEVYANTRRFVLSGSNPWHFRSSDGRISGIGSPHTLTPRIWPMSIILRALTSRDAAEIGECLAMLVNSDGGSGLMHESFMPDDPSDFTRAWFAWANTLFGELMLKVAQEQPALLAEEYVW</sequence>
<reference evidence="1 2" key="1">
    <citation type="submission" date="2020-10" db="EMBL/GenBank/DDBJ databases">
        <title>The genome sequence of Chitinilyticum litopenaei 4Y14.</title>
        <authorList>
            <person name="Liu Y."/>
        </authorList>
    </citation>
    <scope>NUCLEOTIDE SEQUENCE [LARGE SCALE GENOMIC DNA]</scope>
    <source>
        <strain evidence="1 2">4Y14</strain>
    </source>
</reference>
<accession>A0A8J7K2Z9</accession>
<dbReference type="Proteomes" id="UP000604481">
    <property type="component" value="Unassembled WGS sequence"/>
</dbReference>
<comment type="caution">
    <text evidence="1">The sequence shown here is derived from an EMBL/GenBank/DDBJ whole genome shotgun (WGS) entry which is preliminary data.</text>
</comment>
<proteinExistence type="predicted"/>
<dbReference type="GO" id="GO:0005975">
    <property type="term" value="P:carbohydrate metabolic process"/>
    <property type="evidence" value="ECO:0007669"/>
    <property type="project" value="InterPro"/>
</dbReference>
<dbReference type="PANTHER" id="PTHR31047:SF0">
    <property type="entry name" value="MEIOTICALLY UP-REGULATED GENE 157 PROTEIN"/>
    <property type="match status" value="1"/>
</dbReference>
<organism evidence="1 2">
    <name type="scientific">Chitinilyticum piscinae</name>
    <dbReference type="NCBI Taxonomy" id="2866724"/>
    <lineage>
        <taxon>Bacteria</taxon>
        <taxon>Pseudomonadati</taxon>
        <taxon>Pseudomonadota</taxon>
        <taxon>Betaproteobacteria</taxon>
        <taxon>Neisseriales</taxon>
        <taxon>Chitinibacteraceae</taxon>
        <taxon>Chitinilyticum</taxon>
    </lineage>
</organism>
<dbReference type="GO" id="GO:0016787">
    <property type="term" value="F:hydrolase activity"/>
    <property type="evidence" value="ECO:0007669"/>
    <property type="project" value="UniProtKB-KW"/>
</dbReference>
<dbReference type="SMART" id="SM01149">
    <property type="entry name" value="DUF1237"/>
    <property type="match status" value="1"/>
</dbReference>
<dbReference type="RefSeq" id="WP_194117237.1">
    <property type="nucleotide sequence ID" value="NZ_JADFUA010000012.1"/>
</dbReference>
<evidence type="ECO:0000313" key="2">
    <source>
        <dbReference type="Proteomes" id="UP000604481"/>
    </source>
</evidence>
<keyword evidence="1" id="KW-0378">Hydrolase</keyword>
<dbReference type="InterPro" id="IPR008313">
    <property type="entry name" value="GH125"/>
</dbReference>
<keyword evidence="2" id="KW-1185">Reference proteome</keyword>
<dbReference type="InterPro" id="IPR008928">
    <property type="entry name" value="6-hairpin_glycosidase_sf"/>
</dbReference>
<dbReference type="PANTHER" id="PTHR31047">
    <property type="entry name" value="MEIOTICALLY UP-REGULATED GENE 157 PROTEIN"/>
    <property type="match status" value="1"/>
</dbReference>
<dbReference type="AlphaFoldDB" id="A0A8J7K2Z9"/>
<dbReference type="EMBL" id="JADFUA010000012">
    <property type="protein sequence ID" value="MBE9610687.1"/>
    <property type="molecule type" value="Genomic_DNA"/>
</dbReference>
<name>A0A8J7K2Z9_9NEIS</name>
<dbReference type="Gene3D" id="1.50.10.10">
    <property type="match status" value="1"/>
</dbReference>